<feature type="compositionally biased region" description="Polar residues" evidence="1">
    <location>
        <begin position="500"/>
        <end position="511"/>
    </location>
</feature>
<feature type="region of interest" description="Disordered" evidence="1">
    <location>
        <begin position="113"/>
        <end position="148"/>
    </location>
</feature>
<evidence type="ECO:0000256" key="1">
    <source>
        <dbReference type="SAM" id="MobiDB-lite"/>
    </source>
</evidence>
<dbReference type="PANTHER" id="PTHR28027">
    <property type="entry name" value="TRANSCRIPTIONAL REGULATOR MIT1"/>
    <property type="match status" value="1"/>
</dbReference>
<dbReference type="InterPro" id="IPR018608">
    <property type="entry name" value="Gti1/Pac2"/>
</dbReference>
<dbReference type="AlphaFoldDB" id="A0A316V6K0"/>
<feature type="region of interest" description="Disordered" evidence="1">
    <location>
        <begin position="278"/>
        <end position="330"/>
    </location>
</feature>
<feature type="region of interest" description="Disordered" evidence="1">
    <location>
        <begin position="489"/>
        <end position="571"/>
    </location>
</feature>
<organism evidence="2 3">
    <name type="scientific">Jaminaea rosea</name>
    <dbReference type="NCBI Taxonomy" id="1569628"/>
    <lineage>
        <taxon>Eukaryota</taxon>
        <taxon>Fungi</taxon>
        <taxon>Dikarya</taxon>
        <taxon>Basidiomycota</taxon>
        <taxon>Ustilaginomycotina</taxon>
        <taxon>Exobasidiomycetes</taxon>
        <taxon>Microstromatales</taxon>
        <taxon>Microstromatales incertae sedis</taxon>
        <taxon>Jaminaea</taxon>
    </lineage>
</organism>
<gene>
    <name evidence="2" type="ORF">BDZ90DRAFT_33007</name>
</gene>
<evidence type="ECO:0000313" key="2">
    <source>
        <dbReference type="EMBL" id="PWN31075.1"/>
    </source>
</evidence>
<dbReference type="Pfam" id="PF09729">
    <property type="entry name" value="Gti1_Pac2"/>
    <property type="match status" value="1"/>
</dbReference>
<feature type="compositionally biased region" description="Polar residues" evidence="1">
    <location>
        <begin position="393"/>
        <end position="402"/>
    </location>
</feature>
<feature type="compositionally biased region" description="Polar residues" evidence="1">
    <location>
        <begin position="118"/>
        <end position="131"/>
    </location>
</feature>
<dbReference type="GeneID" id="37031326"/>
<dbReference type="Proteomes" id="UP000245884">
    <property type="component" value="Unassembled WGS sequence"/>
</dbReference>
<feature type="region of interest" description="Disordered" evidence="1">
    <location>
        <begin position="359"/>
        <end position="411"/>
    </location>
</feature>
<name>A0A316V6K0_9BASI</name>
<accession>A0A316V6K0</accession>
<dbReference type="EMBL" id="KZ819662">
    <property type="protein sequence ID" value="PWN31075.1"/>
    <property type="molecule type" value="Genomic_DNA"/>
</dbReference>
<keyword evidence="3" id="KW-1185">Reference proteome</keyword>
<feature type="region of interest" description="Disordered" evidence="1">
    <location>
        <begin position="440"/>
        <end position="471"/>
    </location>
</feature>
<dbReference type="PANTHER" id="PTHR28027:SF2">
    <property type="entry name" value="TRANSCRIPTIONAL REGULATOR MIT1"/>
    <property type="match status" value="1"/>
</dbReference>
<sequence>MSQAIGEPTFTGYISSTHDALLIFECVRRGIMPKVPRRLRDDERKLIRSGSVFVFDEHESGIKRWTDGLLWSPSRILWNFLVYRQIEKKSSKGQDATASTLATSDLSIDPLAHGFGTGSDSAPSSTRTSPVQARLGFPQHDIKGRGRAVSSASDSASVWFDGGAPATSSQWYSPQSQGMSSSYNAAAAALPSHASHSAARREADLERALVGSLRNSYPFAKDGLCKKTISIQVDGSTQHLVSYYKVDDVRNGRLRTPLSLPEISGLHISPIILQKSNFRNPPDIEVMPDGSLRYRGDGSEASRRAGAGTGSGSDGSDGRSAHAGMQSPGMMNLGMDPRYYAGPDSVSIGGGGGFPRRLSIGTLSRDGRGGVTGGSRISGNSRYEPYPLPGSRPSLSMGTSGEASPMEAGGGSASWFGGSSSALGVGAPVRHRNTFSVRDHPGPFPLGGSGIDDGSSSWGGMKHDDSQPSPSFQNRVLPWTSAAQHTLAGNEALGRPRGATTGTWHSHSSHATLRDSFHTGGGGSSTGSSDAGFPGTTLGLSGMKIANGDGRPVSAHHQPHNSSGADRVDGPAALLVQQWR</sequence>
<reference evidence="2 3" key="1">
    <citation type="journal article" date="2018" name="Mol. Biol. Evol.">
        <title>Broad Genomic Sampling Reveals a Smut Pathogenic Ancestry of the Fungal Clade Ustilaginomycotina.</title>
        <authorList>
            <person name="Kijpornyongpan T."/>
            <person name="Mondo S.J."/>
            <person name="Barry K."/>
            <person name="Sandor L."/>
            <person name="Lee J."/>
            <person name="Lipzen A."/>
            <person name="Pangilinan J."/>
            <person name="LaButti K."/>
            <person name="Hainaut M."/>
            <person name="Henrissat B."/>
            <person name="Grigoriev I.V."/>
            <person name="Spatafora J.W."/>
            <person name="Aime M.C."/>
        </authorList>
    </citation>
    <scope>NUCLEOTIDE SEQUENCE [LARGE SCALE GENOMIC DNA]</scope>
    <source>
        <strain evidence="2 3">MCA 5214</strain>
    </source>
</reference>
<feature type="compositionally biased region" description="Basic and acidic residues" evidence="1">
    <location>
        <begin position="292"/>
        <end position="303"/>
    </location>
</feature>
<dbReference type="RefSeq" id="XP_025365687.1">
    <property type="nucleotide sequence ID" value="XM_025509503.1"/>
</dbReference>
<protein>
    <submittedName>
        <fullName evidence="2">Uncharacterized protein</fullName>
    </submittedName>
</protein>
<dbReference type="OrthoDB" id="5572844at2759"/>
<evidence type="ECO:0000313" key="3">
    <source>
        <dbReference type="Proteomes" id="UP000245884"/>
    </source>
</evidence>
<dbReference type="GO" id="GO:0003677">
    <property type="term" value="F:DNA binding"/>
    <property type="evidence" value="ECO:0007669"/>
    <property type="project" value="TreeGrafter"/>
</dbReference>
<proteinExistence type="predicted"/>